<keyword evidence="3" id="KW-0731">Sigma factor</keyword>
<keyword evidence="2" id="KW-0805">Transcription regulation</keyword>
<dbReference type="InterPro" id="IPR007627">
    <property type="entry name" value="RNA_pol_sigma70_r2"/>
</dbReference>
<dbReference type="Pfam" id="PF08281">
    <property type="entry name" value="Sigma70_r4_2"/>
    <property type="match status" value="1"/>
</dbReference>
<comment type="caution">
    <text evidence="7">The sequence shown here is derived from an EMBL/GenBank/DDBJ whole genome shotgun (WGS) entry which is preliminary data.</text>
</comment>
<dbReference type="GO" id="GO:0006352">
    <property type="term" value="P:DNA-templated transcription initiation"/>
    <property type="evidence" value="ECO:0007669"/>
    <property type="project" value="InterPro"/>
</dbReference>
<evidence type="ECO:0000259" key="6">
    <source>
        <dbReference type="Pfam" id="PF08281"/>
    </source>
</evidence>
<keyword evidence="4" id="KW-0804">Transcription</keyword>
<dbReference type="PANTHER" id="PTHR43133">
    <property type="entry name" value="RNA POLYMERASE ECF-TYPE SIGMA FACTO"/>
    <property type="match status" value="1"/>
</dbReference>
<dbReference type="Gene3D" id="1.10.1740.10">
    <property type="match status" value="1"/>
</dbReference>
<name>A0A2S6GJG0_9GAMM</name>
<evidence type="ECO:0000256" key="1">
    <source>
        <dbReference type="ARBA" id="ARBA00010641"/>
    </source>
</evidence>
<evidence type="ECO:0000256" key="4">
    <source>
        <dbReference type="ARBA" id="ARBA00023163"/>
    </source>
</evidence>
<keyword evidence="8" id="KW-1185">Reference proteome</keyword>
<accession>A0A2S6GJG0</accession>
<dbReference type="CDD" id="cd06171">
    <property type="entry name" value="Sigma70_r4"/>
    <property type="match status" value="1"/>
</dbReference>
<evidence type="ECO:0000256" key="2">
    <source>
        <dbReference type="ARBA" id="ARBA00023015"/>
    </source>
</evidence>
<dbReference type="SUPFAM" id="SSF88659">
    <property type="entry name" value="Sigma3 and sigma4 domains of RNA polymerase sigma factors"/>
    <property type="match status" value="1"/>
</dbReference>
<dbReference type="GO" id="GO:0003677">
    <property type="term" value="F:DNA binding"/>
    <property type="evidence" value="ECO:0007669"/>
    <property type="project" value="InterPro"/>
</dbReference>
<evidence type="ECO:0000259" key="5">
    <source>
        <dbReference type="Pfam" id="PF04542"/>
    </source>
</evidence>
<reference evidence="7 8" key="1">
    <citation type="submission" date="2018-02" db="EMBL/GenBank/DDBJ databases">
        <title>Subsurface microbial communities from deep shales in Ohio and West Virginia, USA.</title>
        <authorList>
            <person name="Wrighton K."/>
        </authorList>
    </citation>
    <scope>NUCLEOTIDE SEQUENCE [LARGE SCALE GENOMIC DNA]</scope>
    <source>
        <strain evidence="7 8">OWC-G53F</strain>
    </source>
</reference>
<dbReference type="InterPro" id="IPR013325">
    <property type="entry name" value="RNA_pol_sigma_r2"/>
</dbReference>
<dbReference type="OrthoDB" id="6689546at2"/>
<comment type="similarity">
    <text evidence="1">Belongs to the sigma-70 factor family. ECF subfamily.</text>
</comment>
<dbReference type="InterPro" id="IPR036388">
    <property type="entry name" value="WH-like_DNA-bd_sf"/>
</dbReference>
<protein>
    <submittedName>
        <fullName evidence="7">RNA polymerase RpoE-like sigma-24 subunit</fullName>
    </submittedName>
</protein>
<feature type="domain" description="RNA polymerase sigma-70 region 2" evidence="5">
    <location>
        <begin position="12"/>
        <end position="78"/>
    </location>
</feature>
<gene>
    <name evidence="7" type="ORF">B0F88_12121</name>
</gene>
<dbReference type="NCBIfam" id="TIGR02937">
    <property type="entry name" value="sigma70-ECF"/>
    <property type="match status" value="1"/>
</dbReference>
<evidence type="ECO:0000313" key="8">
    <source>
        <dbReference type="Proteomes" id="UP000238071"/>
    </source>
</evidence>
<dbReference type="PANTHER" id="PTHR43133:SF63">
    <property type="entry name" value="RNA POLYMERASE SIGMA FACTOR FECI-RELATED"/>
    <property type="match status" value="1"/>
</dbReference>
<dbReference type="InterPro" id="IPR013324">
    <property type="entry name" value="RNA_pol_sigma_r3/r4-like"/>
</dbReference>
<feature type="domain" description="RNA polymerase sigma factor 70 region 4 type 2" evidence="6">
    <location>
        <begin position="114"/>
        <end position="159"/>
    </location>
</feature>
<sequence length="166" mass="19209">MNLLPEHGMSALFLLHQKDLMQFLTYKVRCAETAADLTQETYLRIAHHPDAGNIENMRAYLFRIANNLALDYLRSQTRQNKRDAGPVTEDFICLQPEPDAALSDHQQLEFLEQIIYDLPPKCRAVFLMSRVEGKSYTEISDELAISPRTVESHMRKALELIRKQFD</sequence>
<dbReference type="InterPro" id="IPR039425">
    <property type="entry name" value="RNA_pol_sigma-70-like"/>
</dbReference>
<dbReference type="InterPro" id="IPR014284">
    <property type="entry name" value="RNA_pol_sigma-70_dom"/>
</dbReference>
<organism evidence="7 8">
    <name type="scientific">Methylobacter tundripaludum</name>
    <dbReference type="NCBI Taxonomy" id="173365"/>
    <lineage>
        <taxon>Bacteria</taxon>
        <taxon>Pseudomonadati</taxon>
        <taxon>Pseudomonadota</taxon>
        <taxon>Gammaproteobacteria</taxon>
        <taxon>Methylococcales</taxon>
        <taxon>Methylococcaceae</taxon>
        <taxon>Methylobacter</taxon>
    </lineage>
</organism>
<dbReference type="SUPFAM" id="SSF88946">
    <property type="entry name" value="Sigma2 domain of RNA polymerase sigma factors"/>
    <property type="match status" value="1"/>
</dbReference>
<proteinExistence type="inferred from homology"/>
<dbReference type="EMBL" id="PTIY01000021">
    <property type="protein sequence ID" value="PPK65333.1"/>
    <property type="molecule type" value="Genomic_DNA"/>
</dbReference>
<dbReference type="InterPro" id="IPR013249">
    <property type="entry name" value="RNA_pol_sigma70_r4_t2"/>
</dbReference>
<evidence type="ECO:0000313" key="7">
    <source>
        <dbReference type="EMBL" id="PPK65333.1"/>
    </source>
</evidence>
<dbReference type="GO" id="GO:0016987">
    <property type="term" value="F:sigma factor activity"/>
    <property type="evidence" value="ECO:0007669"/>
    <property type="project" value="UniProtKB-KW"/>
</dbReference>
<dbReference type="Proteomes" id="UP000238071">
    <property type="component" value="Unassembled WGS sequence"/>
</dbReference>
<evidence type="ECO:0000256" key="3">
    <source>
        <dbReference type="ARBA" id="ARBA00023082"/>
    </source>
</evidence>
<dbReference type="Gene3D" id="1.10.10.10">
    <property type="entry name" value="Winged helix-like DNA-binding domain superfamily/Winged helix DNA-binding domain"/>
    <property type="match status" value="1"/>
</dbReference>
<dbReference type="Pfam" id="PF04542">
    <property type="entry name" value="Sigma70_r2"/>
    <property type="match status" value="1"/>
</dbReference>
<dbReference type="AlphaFoldDB" id="A0A2S6GJG0"/>